<dbReference type="PANTHER" id="PTHR40599:SF1">
    <property type="entry name" value="[CITRATE [PRO-3S]-LYASE] LIGASE"/>
    <property type="match status" value="1"/>
</dbReference>
<evidence type="ECO:0000313" key="5">
    <source>
        <dbReference type="EMBL" id="MBB6480208.1"/>
    </source>
</evidence>
<comment type="catalytic activity">
    <reaction evidence="3">
        <text>holo-[citrate lyase ACP] + acetate + ATP = acetyl-[citrate lyase ACP] + AMP + diphosphate</text>
        <dbReference type="Rhea" id="RHEA:23788"/>
        <dbReference type="Rhea" id="RHEA-COMP:10158"/>
        <dbReference type="Rhea" id="RHEA-COMP:13710"/>
        <dbReference type="ChEBI" id="CHEBI:30089"/>
        <dbReference type="ChEBI" id="CHEBI:30616"/>
        <dbReference type="ChEBI" id="CHEBI:33019"/>
        <dbReference type="ChEBI" id="CHEBI:82683"/>
        <dbReference type="ChEBI" id="CHEBI:137976"/>
        <dbReference type="ChEBI" id="CHEBI:456215"/>
        <dbReference type="EC" id="6.2.1.22"/>
    </reaction>
</comment>
<keyword evidence="6" id="KW-1185">Reference proteome</keyword>
<dbReference type="GO" id="GO:0008771">
    <property type="term" value="F:[citrate (pro-3S)-lyase] ligase activity"/>
    <property type="evidence" value="ECO:0007669"/>
    <property type="project" value="UniProtKB-EC"/>
</dbReference>
<feature type="domain" description="N-acetyltransferase" evidence="4">
    <location>
        <begin position="1"/>
        <end position="138"/>
    </location>
</feature>
<dbReference type="NCBIfam" id="TIGR00124">
    <property type="entry name" value="cit_ly_ligase"/>
    <property type="match status" value="1"/>
</dbReference>
<dbReference type="CDD" id="cd02169">
    <property type="entry name" value="Citrate_lyase_ligase"/>
    <property type="match status" value="1"/>
</dbReference>
<organism evidence="5 6">
    <name type="scientific">Spirochaeta isovalerica</name>
    <dbReference type="NCBI Taxonomy" id="150"/>
    <lineage>
        <taxon>Bacteria</taxon>
        <taxon>Pseudomonadati</taxon>
        <taxon>Spirochaetota</taxon>
        <taxon>Spirochaetia</taxon>
        <taxon>Spirochaetales</taxon>
        <taxon>Spirochaetaceae</taxon>
        <taxon>Spirochaeta</taxon>
    </lineage>
</organism>
<dbReference type="Gene3D" id="3.40.50.620">
    <property type="entry name" value="HUPs"/>
    <property type="match status" value="1"/>
</dbReference>
<evidence type="ECO:0000313" key="6">
    <source>
        <dbReference type="Proteomes" id="UP000587760"/>
    </source>
</evidence>
<keyword evidence="5" id="KW-0456">Lyase</keyword>
<accession>A0A841RC08</accession>
<dbReference type="InterPro" id="IPR014729">
    <property type="entry name" value="Rossmann-like_a/b/a_fold"/>
</dbReference>
<dbReference type="InterPro" id="IPR016181">
    <property type="entry name" value="Acyl_CoA_acyltransferase"/>
</dbReference>
<dbReference type="InterPro" id="IPR005216">
    <property type="entry name" value="Citrate_lyase_ligase"/>
</dbReference>
<proteinExistence type="predicted"/>
<comment type="function">
    <text evidence="3">Acetylation of prosthetic group (2-(5''-phosphoribosyl)-3'-dephosphocoenzyme-A) of the gamma subunit of citrate lyase.</text>
</comment>
<dbReference type="Gene3D" id="3.40.630.30">
    <property type="match status" value="1"/>
</dbReference>
<keyword evidence="1 3" id="KW-0547">Nucleotide-binding</keyword>
<name>A0A841RC08_9SPIO</name>
<dbReference type="GO" id="GO:0016747">
    <property type="term" value="F:acyltransferase activity, transferring groups other than amino-acyl groups"/>
    <property type="evidence" value="ECO:0007669"/>
    <property type="project" value="InterPro"/>
</dbReference>
<dbReference type="InterPro" id="IPR004821">
    <property type="entry name" value="Cyt_trans-like"/>
</dbReference>
<evidence type="ECO:0000256" key="3">
    <source>
        <dbReference type="PIRNR" id="PIRNR005751"/>
    </source>
</evidence>
<dbReference type="RefSeq" id="WP_184746125.1">
    <property type="nucleotide sequence ID" value="NZ_JACHGJ010000002.1"/>
</dbReference>
<dbReference type="EMBL" id="JACHGJ010000002">
    <property type="protein sequence ID" value="MBB6480208.1"/>
    <property type="molecule type" value="Genomic_DNA"/>
</dbReference>
<keyword evidence="3 5" id="KW-0436">Ligase</keyword>
<dbReference type="EC" id="6.2.1.22" evidence="3"/>
<dbReference type="GO" id="GO:0005524">
    <property type="term" value="F:ATP binding"/>
    <property type="evidence" value="ECO:0007669"/>
    <property type="project" value="UniProtKB-UniRule"/>
</dbReference>
<dbReference type="InterPro" id="IPR000182">
    <property type="entry name" value="GNAT_dom"/>
</dbReference>
<dbReference type="SUPFAM" id="SSF52374">
    <property type="entry name" value="Nucleotidylyl transferase"/>
    <property type="match status" value="1"/>
</dbReference>
<dbReference type="InterPro" id="IPR013166">
    <property type="entry name" value="Citrate_lyase_ligase_C"/>
</dbReference>
<sequence>MIYTSIYIKAEERILDLRSISLKSKKDVGTFTEFLNSRDLEMDEDIDYAIVLEENDRIIASGAMSGPVLKCIAVDRNYEGEGYIGKIVTYLLLKAHHENIDSLFLFTKPENEPVFSDLGFHQIAKVDGEAVLMENMKNGLEKYLDHLSEKKVSGDRIASIVMNCNPFTKGHLFLIEKAASENDHVHIFLLDENRSLFPADVRIDLVRKGTSHLDNVTVHHSGQYIISAATFPSYFLKDSKRIIDAHGRMDLALFCDRIAPALGINRRYVGEEPLCPVTSHYNELMAEILPPAGIELIVVKRKEQDDDVISASRVRKLIAEDDFDAISEIVPQTTLQYLKSPEAQAVIKRIKGLHK</sequence>
<evidence type="ECO:0000259" key="4">
    <source>
        <dbReference type="PROSITE" id="PS51186"/>
    </source>
</evidence>
<protein>
    <recommendedName>
        <fullName evidence="3">[Citrate [pro-3S]-lyase] ligase</fullName>
        <ecNumber evidence="3">6.2.1.22</ecNumber>
    </recommendedName>
</protein>
<dbReference type="SUPFAM" id="SSF55729">
    <property type="entry name" value="Acyl-CoA N-acyltransferases (Nat)"/>
    <property type="match status" value="1"/>
</dbReference>
<reference evidence="5 6" key="1">
    <citation type="submission" date="2020-08" db="EMBL/GenBank/DDBJ databases">
        <title>Genomic Encyclopedia of Type Strains, Phase IV (KMG-IV): sequencing the most valuable type-strain genomes for metagenomic binning, comparative biology and taxonomic classification.</title>
        <authorList>
            <person name="Goeker M."/>
        </authorList>
    </citation>
    <scope>NUCLEOTIDE SEQUENCE [LARGE SCALE GENOMIC DNA]</scope>
    <source>
        <strain evidence="5 6">DSM 2461</strain>
    </source>
</reference>
<dbReference type="PANTHER" id="PTHR40599">
    <property type="entry name" value="[CITRATE [PRO-3S]-LYASE] LIGASE"/>
    <property type="match status" value="1"/>
</dbReference>
<dbReference type="PIRSF" id="PIRSF005751">
    <property type="entry name" value="Acet_citr_lig"/>
    <property type="match status" value="1"/>
</dbReference>
<dbReference type="AlphaFoldDB" id="A0A841RC08"/>
<dbReference type="Proteomes" id="UP000587760">
    <property type="component" value="Unassembled WGS sequence"/>
</dbReference>
<dbReference type="SMART" id="SM00764">
    <property type="entry name" value="Citrate_ly_lig"/>
    <property type="match status" value="1"/>
</dbReference>
<gene>
    <name evidence="5" type="ORF">HNR50_001866</name>
</gene>
<dbReference type="PROSITE" id="PS51186">
    <property type="entry name" value="GNAT"/>
    <property type="match status" value="1"/>
</dbReference>
<keyword evidence="2 3" id="KW-0067">ATP-binding</keyword>
<dbReference type="NCBIfam" id="TIGR00125">
    <property type="entry name" value="cyt_tran_rel"/>
    <property type="match status" value="1"/>
</dbReference>
<evidence type="ECO:0000256" key="1">
    <source>
        <dbReference type="ARBA" id="ARBA00022741"/>
    </source>
</evidence>
<evidence type="ECO:0000256" key="2">
    <source>
        <dbReference type="ARBA" id="ARBA00022840"/>
    </source>
</evidence>
<dbReference type="Pfam" id="PF08218">
    <property type="entry name" value="Citrate_ly_lig"/>
    <property type="match status" value="1"/>
</dbReference>
<dbReference type="GO" id="GO:0016829">
    <property type="term" value="F:lyase activity"/>
    <property type="evidence" value="ECO:0007669"/>
    <property type="project" value="UniProtKB-KW"/>
</dbReference>
<comment type="caution">
    <text evidence="5">The sequence shown here is derived from an EMBL/GenBank/DDBJ whole genome shotgun (WGS) entry which is preliminary data.</text>
</comment>